<name>A0A843VVC1_COLES</name>
<proteinExistence type="predicted"/>
<feature type="region of interest" description="Disordered" evidence="1">
    <location>
        <begin position="400"/>
        <end position="419"/>
    </location>
</feature>
<evidence type="ECO:0000256" key="1">
    <source>
        <dbReference type="SAM" id="MobiDB-lite"/>
    </source>
</evidence>
<evidence type="ECO:0000313" key="3">
    <source>
        <dbReference type="Proteomes" id="UP000652761"/>
    </source>
</evidence>
<feature type="non-terminal residue" evidence="2">
    <location>
        <position position="1"/>
    </location>
</feature>
<gene>
    <name evidence="2" type="ORF">Taro_027792</name>
</gene>
<feature type="compositionally biased region" description="Acidic residues" evidence="1">
    <location>
        <begin position="403"/>
        <end position="419"/>
    </location>
</feature>
<comment type="caution">
    <text evidence="2">The sequence shown here is derived from an EMBL/GenBank/DDBJ whole genome shotgun (WGS) entry which is preliminary data.</text>
</comment>
<dbReference type="EMBL" id="NMUH01001756">
    <property type="protein sequence ID" value="MQL95129.1"/>
    <property type="molecule type" value="Genomic_DNA"/>
</dbReference>
<sequence length="419" mass="45375">VGQTEPSQALLGQGRLLQRFFGRFDDLAVLLACSRREDVVWSVGNTVWVLFFTFFTKVGRLHVTSWAFRLSVVWEMTGLVATEVPVWQTDLSGCRGAQGGRVLVTVWAAVVIRFVSRHPAPSRSGGRKLKALSGSPSSFFPLFLLSSPLRGGEASPLSSLAVGARGGAAVACAEWEQRWQGCPPDLLVGTQEVASLRSLTEEGVVPGDGRAQVSDLEQKGKMVGQRPEPLAVSSSVGLVGLASWAVFSGFRSAGWFCLWTLEWRSEVVVPVVRRCFSHGCSVSLAVTHGCSFPTSWRSGMLGACVLLPHVFDSAGSTGVIFGLTQSSFASALLEFLLLWLVRDWSSDPWVAARPSGSLAGVREGSFPTKPVTCEAHPYSFQVKESRRLLILHLVPSRTVAEQGETEDDTYTQEDGNDQE</sequence>
<accession>A0A843VVC1</accession>
<reference evidence="2" key="1">
    <citation type="submission" date="2017-07" db="EMBL/GenBank/DDBJ databases">
        <title>Taro Niue Genome Assembly and Annotation.</title>
        <authorList>
            <person name="Atibalentja N."/>
            <person name="Keating K."/>
            <person name="Fields C.J."/>
        </authorList>
    </citation>
    <scope>NUCLEOTIDE SEQUENCE</scope>
    <source>
        <strain evidence="2">Niue_2</strain>
        <tissue evidence="2">Leaf</tissue>
    </source>
</reference>
<dbReference type="Proteomes" id="UP000652761">
    <property type="component" value="Unassembled WGS sequence"/>
</dbReference>
<dbReference type="AlphaFoldDB" id="A0A843VVC1"/>
<evidence type="ECO:0000313" key="2">
    <source>
        <dbReference type="EMBL" id="MQL95129.1"/>
    </source>
</evidence>
<keyword evidence="3" id="KW-1185">Reference proteome</keyword>
<organism evidence="2 3">
    <name type="scientific">Colocasia esculenta</name>
    <name type="common">Wild taro</name>
    <name type="synonym">Arum esculentum</name>
    <dbReference type="NCBI Taxonomy" id="4460"/>
    <lineage>
        <taxon>Eukaryota</taxon>
        <taxon>Viridiplantae</taxon>
        <taxon>Streptophyta</taxon>
        <taxon>Embryophyta</taxon>
        <taxon>Tracheophyta</taxon>
        <taxon>Spermatophyta</taxon>
        <taxon>Magnoliopsida</taxon>
        <taxon>Liliopsida</taxon>
        <taxon>Araceae</taxon>
        <taxon>Aroideae</taxon>
        <taxon>Colocasieae</taxon>
        <taxon>Colocasia</taxon>
    </lineage>
</organism>
<protein>
    <submittedName>
        <fullName evidence="2">Uncharacterized protein</fullName>
    </submittedName>
</protein>